<feature type="non-terminal residue" evidence="1">
    <location>
        <position position="1"/>
    </location>
</feature>
<dbReference type="AlphaFoldDB" id="A0AAV6P540"/>
<gene>
    <name evidence="1" type="ORF">SDJN03_01092</name>
</gene>
<proteinExistence type="predicted"/>
<comment type="caution">
    <text evidence="1">The sequence shown here is derived from an EMBL/GenBank/DDBJ whole genome shotgun (WGS) entry which is preliminary data.</text>
</comment>
<keyword evidence="2" id="KW-1185">Reference proteome</keyword>
<sequence>MRFPNTSITKAGMRFPSTSILKAPNNLVRGKIRSTSTRRKIEDHDIFFCPSDIYEFGISLLLPQNTLFSVSDCLANEVVEVSKDMEDLKMVRSLRSV</sequence>
<name>A0AAV6P540_9ROSI</name>
<evidence type="ECO:0000313" key="2">
    <source>
        <dbReference type="Proteomes" id="UP000685013"/>
    </source>
</evidence>
<accession>A0AAV6P540</accession>
<dbReference type="Proteomes" id="UP000685013">
    <property type="component" value="Chromosome 1"/>
</dbReference>
<evidence type="ECO:0000313" key="1">
    <source>
        <dbReference type="EMBL" id="KAG6607750.1"/>
    </source>
</evidence>
<protein>
    <submittedName>
        <fullName evidence="1">Uncharacterized protein</fullName>
    </submittedName>
</protein>
<reference evidence="1 2" key="1">
    <citation type="journal article" date="2021" name="Hortic Res">
        <title>The domestication of Cucurbita argyrosperma as revealed by the genome of its wild relative.</title>
        <authorList>
            <person name="Barrera-Redondo J."/>
            <person name="Sanchez-de la Vega G."/>
            <person name="Aguirre-Liguori J.A."/>
            <person name="Castellanos-Morales G."/>
            <person name="Gutierrez-Guerrero Y.T."/>
            <person name="Aguirre-Dugua X."/>
            <person name="Aguirre-Planter E."/>
            <person name="Tenaillon M.I."/>
            <person name="Lira-Saade R."/>
            <person name="Eguiarte L.E."/>
        </authorList>
    </citation>
    <scope>NUCLEOTIDE SEQUENCE [LARGE SCALE GENOMIC DNA]</scope>
    <source>
        <strain evidence="1">JBR-2021</strain>
    </source>
</reference>
<organism evidence="1 2">
    <name type="scientific">Cucurbita argyrosperma subsp. sororia</name>
    <dbReference type="NCBI Taxonomy" id="37648"/>
    <lineage>
        <taxon>Eukaryota</taxon>
        <taxon>Viridiplantae</taxon>
        <taxon>Streptophyta</taxon>
        <taxon>Embryophyta</taxon>
        <taxon>Tracheophyta</taxon>
        <taxon>Spermatophyta</taxon>
        <taxon>Magnoliopsida</taxon>
        <taxon>eudicotyledons</taxon>
        <taxon>Gunneridae</taxon>
        <taxon>Pentapetalae</taxon>
        <taxon>rosids</taxon>
        <taxon>fabids</taxon>
        <taxon>Cucurbitales</taxon>
        <taxon>Cucurbitaceae</taxon>
        <taxon>Cucurbiteae</taxon>
        <taxon>Cucurbita</taxon>
    </lineage>
</organism>
<dbReference type="EMBL" id="JAGKQH010000001">
    <property type="protein sequence ID" value="KAG6607750.1"/>
    <property type="molecule type" value="Genomic_DNA"/>
</dbReference>